<keyword evidence="2" id="KW-1185">Reference proteome</keyword>
<dbReference type="Proteomes" id="UP000055024">
    <property type="component" value="Unassembled WGS sequence"/>
</dbReference>
<proteinExistence type="predicted"/>
<dbReference type="AlphaFoldDB" id="A0A0V1GJ08"/>
<sequence length="83" mass="9755">MPESISHHCLRCALLINEQAEKRKKSQTVFTRFFVAFDHPHRRDEHLIDWHWHLMKPWLPVVLVTAVRRGTSTSGISVVDNIK</sequence>
<evidence type="ECO:0000313" key="1">
    <source>
        <dbReference type="EMBL" id="KRY98160.1"/>
    </source>
</evidence>
<protein>
    <submittedName>
        <fullName evidence="1">Uncharacterized protein</fullName>
    </submittedName>
</protein>
<comment type="caution">
    <text evidence="1">The sequence shown here is derived from an EMBL/GenBank/DDBJ whole genome shotgun (WGS) entry which is preliminary data.</text>
</comment>
<gene>
    <name evidence="1" type="ORF">T11_3687</name>
</gene>
<reference evidence="1 2" key="1">
    <citation type="submission" date="2015-01" db="EMBL/GenBank/DDBJ databases">
        <title>Evolution of Trichinella species and genotypes.</title>
        <authorList>
            <person name="Korhonen P.K."/>
            <person name="Edoardo P."/>
            <person name="Giuseppe L.R."/>
            <person name="Gasser R.B."/>
        </authorList>
    </citation>
    <scope>NUCLEOTIDE SEQUENCE [LARGE SCALE GENOMIC DNA]</scope>
    <source>
        <strain evidence="1">ISS1029</strain>
    </source>
</reference>
<organism evidence="1 2">
    <name type="scientific">Trichinella zimbabwensis</name>
    <dbReference type="NCBI Taxonomy" id="268475"/>
    <lineage>
        <taxon>Eukaryota</taxon>
        <taxon>Metazoa</taxon>
        <taxon>Ecdysozoa</taxon>
        <taxon>Nematoda</taxon>
        <taxon>Enoplea</taxon>
        <taxon>Dorylaimia</taxon>
        <taxon>Trichinellida</taxon>
        <taxon>Trichinellidae</taxon>
        <taxon>Trichinella</taxon>
    </lineage>
</organism>
<dbReference type="EMBL" id="JYDP01001549">
    <property type="protein sequence ID" value="KRY98160.1"/>
    <property type="molecule type" value="Genomic_DNA"/>
</dbReference>
<accession>A0A0V1GJ08</accession>
<evidence type="ECO:0000313" key="2">
    <source>
        <dbReference type="Proteomes" id="UP000055024"/>
    </source>
</evidence>
<name>A0A0V1GJ08_9BILA</name>